<accession>A0ACD0NPY8</accession>
<protein>
    <submittedName>
        <fullName evidence="1">Uncharacterized protein</fullName>
    </submittedName>
</protein>
<dbReference type="Proteomes" id="UP000245626">
    <property type="component" value="Unassembled WGS sequence"/>
</dbReference>
<name>A0ACD0NPY8_9BASI</name>
<evidence type="ECO:0000313" key="2">
    <source>
        <dbReference type="Proteomes" id="UP000245626"/>
    </source>
</evidence>
<keyword evidence="2" id="KW-1185">Reference proteome</keyword>
<evidence type="ECO:0000313" key="1">
    <source>
        <dbReference type="EMBL" id="PWN47864.1"/>
    </source>
</evidence>
<reference evidence="1 2" key="1">
    <citation type="journal article" date="2018" name="Mol. Biol. Evol.">
        <title>Broad Genomic Sampling Reveals a Smut Pathogenic Ancestry of the Fungal Clade Ustilaginomycotina.</title>
        <authorList>
            <person name="Kijpornyongpan T."/>
            <person name="Mondo S.J."/>
            <person name="Barry K."/>
            <person name="Sandor L."/>
            <person name="Lee J."/>
            <person name="Lipzen A."/>
            <person name="Pangilinan J."/>
            <person name="LaButti K."/>
            <person name="Hainaut M."/>
            <person name="Henrissat B."/>
            <person name="Grigoriev I.V."/>
            <person name="Spatafora J.W."/>
            <person name="Aime M.C."/>
        </authorList>
    </citation>
    <scope>NUCLEOTIDE SEQUENCE [LARGE SCALE GENOMIC DNA]</scope>
    <source>
        <strain evidence="1 2">SA 807</strain>
    </source>
</reference>
<gene>
    <name evidence="1" type="ORF">IE53DRAFT_225970</name>
</gene>
<sequence>MAEERFFSHQIELSRHLRTTTPKPSSNRKEEEEEEEDGQVSNLFESPTQACTRLSSDHRLSIHLERKDDEGILDPHQEEDDREEINQINIARQTFLDDLRTGRVSLRNEIRGELDDEVGGEREAENLYETLIRIQPWDRLTCSVLGWEVVFI</sequence>
<proteinExistence type="predicted"/>
<dbReference type="EMBL" id="KZ820320">
    <property type="protein sequence ID" value="PWN47864.1"/>
    <property type="molecule type" value="Genomic_DNA"/>
</dbReference>
<organism evidence="1 2">
    <name type="scientific">Violaceomyces palustris</name>
    <dbReference type="NCBI Taxonomy" id="1673888"/>
    <lineage>
        <taxon>Eukaryota</taxon>
        <taxon>Fungi</taxon>
        <taxon>Dikarya</taxon>
        <taxon>Basidiomycota</taxon>
        <taxon>Ustilaginomycotina</taxon>
        <taxon>Ustilaginomycetes</taxon>
        <taxon>Violaceomycetales</taxon>
        <taxon>Violaceomycetaceae</taxon>
        <taxon>Violaceomyces</taxon>
    </lineage>
</organism>